<dbReference type="InterPro" id="IPR016174">
    <property type="entry name" value="Di-haem_cyt_TM"/>
</dbReference>
<dbReference type="PANTHER" id="PTHR30529:SF1">
    <property type="entry name" value="CYTOCHROME B561 HOMOLOG 2"/>
    <property type="match status" value="1"/>
</dbReference>
<keyword evidence="6 13" id="KW-0812">Transmembrane</keyword>
<keyword evidence="7" id="KW-0479">Metal-binding</keyword>
<evidence type="ECO:0000256" key="3">
    <source>
        <dbReference type="ARBA" id="ARBA00022448"/>
    </source>
</evidence>
<feature type="domain" description="Cytochrome b561 bacterial/Ni-hydrogenase" evidence="14">
    <location>
        <begin position="5"/>
        <end position="170"/>
    </location>
</feature>
<keyword evidence="3" id="KW-0813">Transport</keyword>
<evidence type="ECO:0000256" key="11">
    <source>
        <dbReference type="ARBA" id="ARBA00023136"/>
    </source>
</evidence>
<reference evidence="15 16" key="1">
    <citation type="submission" date="2020-06" db="EMBL/GenBank/DDBJ databases">
        <title>Draft genome of Uliginosibacterium sp. IMCC34675.</title>
        <authorList>
            <person name="Song J."/>
        </authorList>
    </citation>
    <scope>NUCLEOTIDE SEQUENCE [LARGE SCALE GENOMIC DNA]</scope>
    <source>
        <strain evidence="15 16">IMCC34675</strain>
    </source>
</reference>
<evidence type="ECO:0000256" key="13">
    <source>
        <dbReference type="SAM" id="Phobius"/>
    </source>
</evidence>
<gene>
    <name evidence="15" type="ORF">HJ583_012740</name>
</gene>
<evidence type="ECO:0000256" key="5">
    <source>
        <dbReference type="ARBA" id="ARBA00022617"/>
    </source>
</evidence>
<protein>
    <submittedName>
        <fullName evidence="15">Cytochrome b</fullName>
    </submittedName>
</protein>
<accession>A0ABX2IMK9</accession>
<evidence type="ECO:0000259" key="14">
    <source>
        <dbReference type="Pfam" id="PF01292"/>
    </source>
</evidence>
<keyword evidence="11 13" id="KW-0472">Membrane</keyword>
<name>A0ABX2IMK9_9RHOO</name>
<evidence type="ECO:0000256" key="10">
    <source>
        <dbReference type="ARBA" id="ARBA00023004"/>
    </source>
</evidence>
<keyword evidence="16" id="KW-1185">Reference proteome</keyword>
<comment type="subcellular location">
    <subcellularLocation>
        <location evidence="2">Cell membrane</location>
        <topology evidence="2">Multi-pass membrane protein</topology>
    </subcellularLocation>
</comment>
<keyword evidence="5" id="KW-0349">Heme</keyword>
<dbReference type="Pfam" id="PF01292">
    <property type="entry name" value="Ni_hydr_CYTB"/>
    <property type="match status" value="1"/>
</dbReference>
<dbReference type="PANTHER" id="PTHR30529">
    <property type="entry name" value="CYTOCHROME B561"/>
    <property type="match status" value="1"/>
</dbReference>
<keyword evidence="10" id="KW-0408">Iron</keyword>
<evidence type="ECO:0000256" key="9">
    <source>
        <dbReference type="ARBA" id="ARBA00022989"/>
    </source>
</evidence>
<feature type="transmembrane region" description="Helical" evidence="13">
    <location>
        <begin position="47"/>
        <end position="66"/>
    </location>
</feature>
<comment type="cofactor">
    <cofactor evidence="1">
        <name>heme b</name>
        <dbReference type="ChEBI" id="CHEBI:60344"/>
    </cofactor>
</comment>
<comment type="similarity">
    <text evidence="12">Belongs to the cytochrome b561 family.</text>
</comment>
<proteinExistence type="inferred from homology"/>
<keyword evidence="8" id="KW-0249">Electron transport</keyword>
<keyword evidence="9 13" id="KW-1133">Transmembrane helix</keyword>
<comment type="caution">
    <text evidence="15">The sequence shown here is derived from an EMBL/GenBank/DDBJ whole genome shotgun (WGS) entry which is preliminary data.</text>
</comment>
<dbReference type="Gene3D" id="1.20.950.20">
    <property type="entry name" value="Transmembrane di-heme cytochromes, Chain C"/>
    <property type="match status" value="1"/>
</dbReference>
<feature type="transmembrane region" description="Helical" evidence="13">
    <location>
        <begin position="131"/>
        <end position="157"/>
    </location>
</feature>
<evidence type="ECO:0000256" key="8">
    <source>
        <dbReference type="ARBA" id="ARBA00022982"/>
    </source>
</evidence>
<evidence type="ECO:0000256" key="6">
    <source>
        <dbReference type="ARBA" id="ARBA00022692"/>
    </source>
</evidence>
<evidence type="ECO:0000256" key="4">
    <source>
        <dbReference type="ARBA" id="ARBA00022475"/>
    </source>
</evidence>
<dbReference type="InterPro" id="IPR011577">
    <property type="entry name" value="Cyt_b561_bac/Ni-Hgenase"/>
</dbReference>
<evidence type="ECO:0000256" key="2">
    <source>
        <dbReference type="ARBA" id="ARBA00004651"/>
    </source>
</evidence>
<dbReference type="InterPro" id="IPR052168">
    <property type="entry name" value="Cytochrome_b561_oxidase"/>
</dbReference>
<evidence type="ECO:0000256" key="12">
    <source>
        <dbReference type="ARBA" id="ARBA00037975"/>
    </source>
</evidence>
<evidence type="ECO:0000256" key="1">
    <source>
        <dbReference type="ARBA" id="ARBA00001970"/>
    </source>
</evidence>
<dbReference type="SUPFAM" id="SSF81342">
    <property type="entry name" value="Transmembrane di-heme cytochromes"/>
    <property type="match status" value="1"/>
</dbReference>
<dbReference type="RefSeq" id="WP_170022276.1">
    <property type="nucleotide sequence ID" value="NZ_JABCSC020000003.1"/>
</dbReference>
<evidence type="ECO:0000313" key="16">
    <source>
        <dbReference type="Proteomes" id="UP000778523"/>
    </source>
</evidence>
<organism evidence="15 16">
    <name type="scientific">Uliginosibacterium aquaticum</name>
    <dbReference type="NCBI Taxonomy" id="2731212"/>
    <lineage>
        <taxon>Bacteria</taxon>
        <taxon>Pseudomonadati</taxon>
        <taxon>Pseudomonadota</taxon>
        <taxon>Betaproteobacteria</taxon>
        <taxon>Rhodocyclales</taxon>
        <taxon>Zoogloeaceae</taxon>
        <taxon>Uliginosibacterium</taxon>
    </lineage>
</organism>
<evidence type="ECO:0000313" key="15">
    <source>
        <dbReference type="EMBL" id="NSL55899.1"/>
    </source>
</evidence>
<keyword evidence="4" id="KW-1003">Cell membrane</keyword>
<feature type="transmembrane region" description="Helical" evidence="13">
    <location>
        <begin position="12"/>
        <end position="35"/>
    </location>
</feature>
<feature type="transmembrane region" description="Helical" evidence="13">
    <location>
        <begin position="96"/>
        <end position="119"/>
    </location>
</feature>
<evidence type="ECO:0000256" key="7">
    <source>
        <dbReference type="ARBA" id="ARBA00022723"/>
    </source>
</evidence>
<dbReference type="EMBL" id="JABCSC020000003">
    <property type="protein sequence ID" value="NSL55899.1"/>
    <property type="molecule type" value="Genomic_DNA"/>
</dbReference>
<sequence>MEAVRHHWVIRVLHWAVALMVTAALVMSTFIMSQIPDEDPEKMASALRHMSVGVLICGGTLLRLFWRRRSKRLPGLSSGMGWADVLAGIVHRGLDLLVLTMIVSGAAMALQTGLPLMALRGEAFPAEIVSLFAFTVHVVGACVLSGALVLHIGGALFHQFILKDGLLSRMGFDLPRPQRRGVPQTEGRDA</sequence>
<dbReference type="Proteomes" id="UP000778523">
    <property type="component" value="Unassembled WGS sequence"/>
</dbReference>